<sequence>MTHLFFFLRCCQHVPLRVPLVPHKSLHRSRYAAGGRGRWCSGDVRIGDLPREAGLRAKPTGERTAIVGRAHGRAWQWRNSFFRPASLRFPSPLLLFPAATSALPGRRHLPDASARLPGHRHLRAPPRPLPPPISSSPTPIAPAPGSPPPWIAVAAATTAWAQEEKDVSFCSRIFYSTTPFLLPLQIAVVAASCSSPNLTAPSRRPSMSSATDPAPCSCSVGGQISPCPKKRDVTGQLLRWCSTARSVGRGMG</sequence>
<keyword evidence="3" id="KW-1185">Reference proteome</keyword>
<gene>
    <name evidence="2" type="ORF">GUJ93_ZPchr0012g21594</name>
</gene>
<protein>
    <submittedName>
        <fullName evidence="2">Uncharacterized protein</fullName>
    </submittedName>
</protein>
<evidence type="ECO:0000256" key="1">
    <source>
        <dbReference type="SAM" id="MobiDB-lite"/>
    </source>
</evidence>
<accession>A0A8J5WHZ3</accession>
<name>A0A8J5WHZ3_ZIZPA</name>
<feature type="compositionally biased region" description="Pro residues" evidence="1">
    <location>
        <begin position="125"/>
        <end position="146"/>
    </location>
</feature>
<reference evidence="2" key="2">
    <citation type="submission" date="2021-02" db="EMBL/GenBank/DDBJ databases">
        <authorList>
            <person name="Kimball J.A."/>
            <person name="Haas M.W."/>
            <person name="Macchietto M."/>
            <person name="Kono T."/>
            <person name="Duquette J."/>
            <person name="Shao M."/>
        </authorList>
    </citation>
    <scope>NUCLEOTIDE SEQUENCE</scope>
    <source>
        <tissue evidence="2">Fresh leaf tissue</tissue>
    </source>
</reference>
<comment type="caution">
    <text evidence="2">The sequence shown here is derived from an EMBL/GenBank/DDBJ whole genome shotgun (WGS) entry which is preliminary data.</text>
</comment>
<dbReference type="EMBL" id="JAAALK010000080">
    <property type="protein sequence ID" value="KAG8091545.1"/>
    <property type="molecule type" value="Genomic_DNA"/>
</dbReference>
<proteinExistence type="predicted"/>
<organism evidence="2 3">
    <name type="scientific">Zizania palustris</name>
    <name type="common">Northern wild rice</name>
    <dbReference type="NCBI Taxonomy" id="103762"/>
    <lineage>
        <taxon>Eukaryota</taxon>
        <taxon>Viridiplantae</taxon>
        <taxon>Streptophyta</taxon>
        <taxon>Embryophyta</taxon>
        <taxon>Tracheophyta</taxon>
        <taxon>Spermatophyta</taxon>
        <taxon>Magnoliopsida</taxon>
        <taxon>Liliopsida</taxon>
        <taxon>Poales</taxon>
        <taxon>Poaceae</taxon>
        <taxon>BOP clade</taxon>
        <taxon>Oryzoideae</taxon>
        <taxon>Oryzeae</taxon>
        <taxon>Zizaniinae</taxon>
        <taxon>Zizania</taxon>
    </lineage>
</organism>
<reference evidence="2" key="1">
    <citation type="journal article" date="2021" name="bioRxiv">
        <title>Whole Genome Assembly and Annotation of Northern Wild Rice, Zizania palustris L., Supports a Whole Genome Duplication in the Zizania Genus.</title>
        <authorList>
            <person name="Haas M."/>
            <person name="Kono T."/>
            <person name="Macchietto M."/>
            <person name="Millas R."/>
            <person name="McGilp L."/>
            <person name="Shao M."/>
            <person name="Duquette J."/>
            <person name="Hirsch C.N."/>
            <person name="Kimball J."/>
        </authorList>
    </citation>
    <scope>NUCLEOTIDE SEQUENCE</scope>
    <source>
        <tissue evidence="2">Fresh leaf tissue</tissue>
    </source>
</reference>
<evidence type="ECO:0000313" key="3">
    <source>
        <dbReference type="Proteomes" id="UP000729402"/>
    </source>
</evidence>
<dbReference type="Proteomes" id="UP000729402">
    <property type="component" value="Unassembled WGS sequence"/>
</dbReference>
<feature type="region of interest" description="Disordered" evidence="1">
    <location>
        <begin position="107"/>
        <end position="146"/>
    </location>
</feature>
<dbReference type="AlphaFoldDB" id="A0A8J5WHZ3"/>
<evidence type="ECO:0000313" key="2">
    <source>
        <dbReference type="EMBL" id="KAG8091545.1"/>
    </source>
</evidence>